<comment type="subcellular location">
    <subcellularLocation>
        <location evidence="1 7">Membrane</location>
        <topology evidence="1 7">Multi-pass membrane protein</topology>
    </subcellularLocation>
</comment>
<feature type="transmembrane region" description="Helical" evidence="7">
    <location>
        <begin position="54"/>
        <end position="72"/>
    </location>
</feature>
<dbReference type="Pfam" id="PF00335">
    <property type="entry name" value="Tetraspanin"/>
    <property type="match status" value="1"/>
</dbReference>
<evidence type="ECO:0000256" key="1">
    <source>
        <dbReference type="ARBA" id="ARBA00004141"/>
    </source>
</evidence>
<evidence type="ECO:0000256" key="3">
    <source>
        <dbReference type="ARBA" id="ARBA00022692"/>
    </source>
</evidence>
<gene>
    <name evidence="8" type="ORF">PV328_007861</name>
</gene>
<dbReference type="InterPro" id="IPR008952">
    <property type="entry name" value="Tetraspanin_EC2_sf"/>
</dbReference>
<dbReference type="GO" id="GO:0005886">
    <property type="term" value="C:plasma membrane"/>
    <property type="evidence" value="ECO:0007669"/>
    <property type="project" value="TreeGrafter"/>
</dbReference>
<comment type="caution">
    <text evidence="8">The sequence shown here is derived from an EMBL/GenBank/DDBJ whole genome shotgun (WGS) entry which is preliminary data.</text>
</comment>
<keyword evidence="4 7" id="KW-1133">Transmembrane helix</keyword>
<dbReference type="SUPFAM" id="SSF48652">
    <property type="entry name" value="Tetraspanin"/>
    <property type="match status" value="1"/>
</dbReference>
<reference evidence="8" key="1">
    <citation type="journal article" date="2023" name="bioRxiv">
        <title>Scaffold-level genome assemblies of two parasitoid biocontrol wasps reveal the parthenogenesis mechanism and an associated novel virus.</title>
        <authorList>
            <person name="Inwood S."/>
            <person name="Skelly J."/>
            <person name="Guhlin J."/>
            <person name="Harrop T."/>
            <person name="Goldson S."/>
            <person name="Dearden P."/>
        </authorList>
    </citation>
    <scope>NUCLEOTIDE SEQUENCE</scope>
    <source>
        <strain evidence="8">Irish</strain>
        <tissue evidence="8">Whole body</tissue>
    </source>
</reference>
<sequence length="224" mass="24373">MDNIGMNAIKYLLFFFNMIFLLSGAGIITAGAVVLSEVYQFNHFLEGRLLVPPVILIVVGTIIFLIAFLGCYGAIKENFIMLTAVKMGIGVAAAVYKNDFTDILKKTLKDSLNRNSNADKLAWANIQSSLRCCGIDSKNDWEGIMPNGTLPRSCCPIAHEDSISNCTVRSENVYVDACFVLLESIIIKNANLLIGVGIGIAFVEIAGIILACCLAIAIRREDDK</sequence>
<dbReference type="EMBL" id="JAQQBS010001423">
    <property type="protein sequence ID" value="KAK0160452.1"/>
    <property type="molecule type" value="Genomic_DNA"/>
</dbReference>
<feature type="transmembrane region" description="Helical" evidence="7">
    <location>
        <begin position="12"/>
        <end position="34"/>
    </location>
</feature>
<dbReference type="PRINTS" id="PR00259">
    <property type="entry name" value="TMFOUR"/>
</dbReference>
<proteinExistence type="inferred from homology"/>
<evidence type="ECO:0000313" key="9">
    <source>
        <dbReference type="Proteomes" id="UP001168990"/>
    </source>
</evidence>
<dbReference type="PIRSF" id="PIRSF002419">
    <property type="entry name" value="Tetraspanin"/>
    <property type="match status" value="1"/>
</dbReference>
<evidence type="ECO:0000256" key="6">
    <source>
        <dbReference type="PIRSR" id="PIRSR002419-1"/>
    </source>
</evidence>
<feature type="transmembrane region" description="Helical" evidence="7">
    <location>
        <begin position="192"/>
        <end position="218"/>
    </location>
</feature>
<dbReference type="InterPro" id="IPR018499">
    <property type="entry name" value="Tetraspanin/Peripherin"/>
</dbReference>
<keyword evidence="3 7" id="KW-0812">Transmembrane</keyword>
<evidence type="ECO:0000256" key="7">
    <source>
        <dbReference type="RuleBase" id="RU361218"/>
    </source>
</evidence>
<dbReference type="PANTHER" id="PTHR19282">
    <property type="entry name" value="TETRASPANIN"/>
    <property type="match status" value="1"/>
</dbReference>
<name>A0AA39CA46_9HYME</name>
<keyword evidence="9" id="KW-1185">Reference proteome</keyword>
<reference evidence="8" key="2">
    <citation type="submission" date="2023-03" db="EMBL/GenBank/DDBJ databases">
        <authorList>
            <person name="Inwood S.N."/>
            <person name="Skelly J.G."/>
            <person name="Guhlin J."/>
            <person name="Harrop T.W.R."/>
            <person name="Goldson S.G."/>
            <person name="Dearden P.K."/>
        </authorList>
    </citation>
    <scope>NUCLEOTIDE SEQUENCE</scope>
    <source>
        <strain evidence="8">Irish</strain>
        <tissue evidence="8">Whole body</tissue>
    </source>
</reference>
<dbReference type="Gene3D" id="1.10.1450.10">
    <property type="entry name" value="Tetraspanin"/>
    <property type="match status" value="1"/>
</dbReference>
<comment type="similarity">
    <text evidence="2 7">Belongs to the tetraspanin (TM4SF) family.</text>
</comment>
<evidence type="ECO:0000313" key="8">
    <source>
        <dbReference type="EMBL" id="KAK0160452.1"/>
    </source>
</evidence>
<dbReference type="CDD" id="cd03127">
    <property type="entry name" value="tetraspanin_LEL"/>
    <property type="match status" value="1"/>
</dbReference>
<feature type="disulfide bond" evidence="6">
    <location>
        <begin position="133"/>
        <end position="154"/>
    </location>
</feature>
<dbReference type="Proteomes" id="UP001168990">
    <property type="component" value="Unassembled WGS sequence"/>
</dbReference>
<feature type="transmembrane region" description="Helical" evidence="7">
    <location>
        <begin position="79"/>
        <end position="96"/>
    </location>
</feature>
<organism evidence="8 9">
    <name type="scientific">Microctonus aethiopoides</name>
    <dbReference type="NCBI Taxonomy" id="144406"/>
    <lineage>
        <taxon>Eukaryota</taxon>
        <taxon>Metazoa</taxon>
        <taxon>Ecdysozoa</taxon>
        <taxon>Arthropoda</taxon>
        <taxon>Hexapoda</taxon>
        <taxon>Insecta</taxon>
        <taxon>Pterygota</taxon>
        <taxon>Neoptera</taxon>
        <taxon>Endopterygota</taxon>
        <taxon>Hymenoptera</taxon>
        <taxon>Apocrita</taxon>
        <taxon>Ichneumonoidea</taxon>
        <taxon>Braconidae</taxon>
        <taxon>Euphorinae</taxon>
        <taxon>Microctonus</taxon>
    </lineage>
</organism>
<evidence type="ECO:0000256" key="2">
    <source>
        <dbReference type="ARBA" id="ARBA00006840"/>
    </source>
</evidence>
<dbReference type="AlphaFoldDB" id="A0AA39CA46"/>
<keyword evidence="6" id="KW-1015">Disulfide bond</keyword>
<dbReference type="PANTHER" id="PTHR19282:SF273">
    <property type="entry name" value="TETRASPANIN"/>
    <property type="match status" value="1"/>
</dbReference>
<dbReference type="InterPro" id="IPR000301">
    <property type="entry name" value="Tetraspanin_animals"/>
</dbReference>
<evidence type="ECO:0000256" key="5">
    <source>
        <dbReference type="ARBA" id="ARBA00023136"/>
    </source>
</evidence>
<accession>A0AA39CA46</accession>
<keyword evidence="5 7" id="KW-0472">Membrane</keyword>
<evidence type="ECO:0000256" key="4">
    <source>
        <dbReference type="ARBA" id="ARBA00022989"/>
    </source>
</evidence>
<protein>
    <recommendedName>
        <fullName evidence="7">Tetraspanin</fullName>
    </recommendedName>
</protein>